<keyword evidence="7" id="KW-0472">Membrane</keyword>
<dbReference type="EC" id="3.4.21.89" evidence="4 7"/>
<dbReference type="PROSITE" id="PS00761">
    <property type="entry name" value="SPASE_I_3"/>
    <property type="match status" value="1"/>
</dbReference>
<comment type="catalytic activity">
    <reaction evidence="1 7">
        <text>Cleavage of hydrophobic, N-terminal signal or leader sequences from secreted and periplasmic proteins.</text>
        <dbReference type="EC" id="3.4.21.89"/>
    </reaction>
</comment>
<keyword evidence="7" id="KW-1133">Transmembrane helix</keyword>
<evidence type="ECO:0000256" key="5">
    <source>
        <dbReference type="ARBA" id="ARBA00022801"/>
    </source>
</evidence>
<dbReference type="RefSeq" id="WP_057870073.1">
    <property type="nucleotide sequence ID" value="NZ_AZDX01000036.1"/>
</dbReference>
<sequence>MSAFKSIMSWVWPILVGLLIAFVVKTFLFSFANVVGDSMAPNLQAGERTALLKVAKIKRDSIIIFNAYGVDTQEPNVTPKTKYVKRVIGLPGDKIEYKNNGKLYVNNKLVSQSYISKKQQKSGTLTLSTALSPASGVTLGTNKSFFVPKGKYFVLGDNRKISNDSRYYGFVPKEKVLGVVKAFIWNKHHKLINSFNSN</sequence>
<evidence type="ECO:0000259" key="8">
    <source>
        <dbReference type="Pfam" id="PF10502"/>
    </source>
</evidence>
<name>A0A0R1MC03_9LACO</name>
<dbReference type="CDD" id="cd06530">
    <property type="entry name" value="S26_SPase_I"/>
    <property type="match status" value="1"/>
</dbReference>
<dbReference type="PRINTS" id="PR00727">
    <property type="entry name" value="LEADERPTASE"/>
</dbReference>
<dbReference type="OrthoDB" id="9802919at2"/>
<dbReference type="Pfam" id="PF10502">
    <property type="entry name" value="Peptidase_S26"/>
    <property type="match status" value="1"/>
</dbReference>
<feature type="active site" evidence="6">
    <location>
        <position position="38"/>
    </location>
</feature>
<evidence type="ECO:0000256" key="2">
    <source>
        <dbReference type="ARBA" id="ARBA00004401"/>
    </source>
</evidence>
<evidence type="ECO:0000256" key="1">
    <source>
        <dbReference type="ARBA" id="ARBA00000677"/>
    </source>
</evidence>
<dbReference type="PROSITE" id="PS00760">
    <property type="entry name" value="SPASE_I_2"/>
    <property type="match status" value="1"/>
</dbReference>
<dbReference type="Proteomes" id="UP000051448">
    <property type="component" value="Unassembled WGS sequence"/>
</dbReference>
<keyword evidence="10" id="KW-1185">Reference proteome</keyword>
<dbReference type="GO" id="GO:0006465">
    <property type="term" value="P:signal peptide processing"/>
    <property type="evidence" value="ECO:0007669"/>
    <property type="project" value="InterPro"/>
</dbReference>
<dbReference type="InterPro" id="IPR019757">
    <property type="entry name" value="Pept_S26A_signal_pept_1_Lys-AS"/>
</dbReference>
<comment type="similarity">
    <text evidence="3 7">Belongs to the peptidase S26 family.</text>
</comment>
<dbReference type="EMBL" id="AZDX01000036">
    <property type="protein sequence ID" value="KRL05596.1"/>
    <property type="molecule type" value="Genomic_DNA"/>
</dbReference>
<dbReference type="PATRIC" id="fig|1423759.3.peg.1330"/>
<dbReference type="GO" id="GO:0004252">
    <property type="term" value="F:serine-type endopeptidase activity"/>
    <property type="evidence" value="ECO:0007669"/>
    <property type="project" value="InterPro"/>
</dbReference>
<protein>
    <recommendedName>
        <fullName evidence="4 7">Signal peptidase I</fullName>
        <ecNumber evidence="4 7">3.4.21.89</ecNumber>
    </recommendedName>
</protein>
<evidence type="ECO:0000256" key="6">
    <source>
        <dbReference type="PIRSR" id="PIRSR600223-1"/>
    </source>
</evidence>
<proteinExistence type="inferred from homology"/>
<evidence type="ECO:0000313" key="9">
    <source>
        <dbReference type="EMBL" id="KRL05596.1"/>
    </source>
</evidence>
<dbReference type="NCBIfam" id="TIGR02227">
    <property type="entry name" value="sigpep_I_bact"/>
    <property type="match status" value="1"/>
</dbReference>
<evidence type="ECO:0000313" key="10">
    <source>
        <dbReference type="Proteomes" id="UP000051448"/>
    </source>
</evidence>
<dbReference type="InterPro" id="IPR036286">
    <property type="entry name" value="LexA/Signal_pep-like_sf"/>
</dbReference>
<keyword evidence="7" id="KW-0645">Protease</keyword>
<feature type="active site" evidence="6">
    <location>
        <position position="85"/>
    </location>
</feature>
<keyword evidence="7" id="KW-0812">Transmembrane</keyword>
<evidence type="ECO:0000256" key="7">
    <source>
        <dbReference type="RuleBase" id="RU362042"/>
    </source>
</evidence>
<dbReference type="PANTHER" id="PTHR43390">
    <property type="entry name" value="SIGNAL PEPTIDASE I"/>
    <property type="match status" value="1"/>
</dbReference>
<dbReference type="AlphaFoldDB" id="A0A0R1MC03"/>
<accession>A0A0R1MC03</accession>
<gene>
    <name evidence="9" type="ORF">FC92_GL001262</name>
</gene>
<dbReference type="PANTHER" id="PTHR43390:SF1">
    <property type="entry name" value="CHLOROPLAST PROCESSING PEPTIDASE"/>
    <property type="match status" value="1"/>
</dbReference>
<comment type="caution">
    <text evidence="9">The sequence shown here is derived from an EMBL/GenBank/DDBJ whole genome shotgun (WGS) entry which is preliminary data.</text>
</comment>
<reference evidence="9 10" key="1">
    <citation type="journal article" date="2015" name="Genome Announc.">
        <title>Expanding the biotechnology potential of lactobacilli through comparative genomics of 213 strains and associated genera.</title>
        <authorList>
            <person name="Sun Z."/>
            <person name="Harris H.M."/>
            <person name="McCann A."/>
            <person name="Guo C."/>
            <person name="Argimon S."/>
            <person name="Zhang W."/>
            <person name="Yang X."/>
            <person name="Jeffery I.B."/>
            <person name="Cooney J.C."/>
            <person name="Kagawa T.F."/>
            <person name="Liu W."/>
            <person name="Song Y."/>
            <person name="Salvetti E."/>
            <person name="Wrobel A."/>
            <person name="Rasinkangas P."/>
            <person name="Parkhill J."/>
            <person name="Rea M.C."/>
            <person name="O'Sullivan O."/>
            <person name="Ritari J."/>
            <person name="Douillard F.P."/>
            <person name="Paul Ross R."/>
            <person name="Yang R."/>
            <person name="Briner A.E."/>
            <person name="Felis G.E."/>
            <person name="de Vos W.M."/>
            <person name="Barrangou R."/>
            <person name="Klaenhammer T.R."/>
            <person name="Caufield P.W."/>
            <person name="Cui Y."/>
            <person name="Zhang H."/>
            <person name="O'Toole P.W."/>
        </authorList>
    </citation>
    <scope>NUCLEOTIDE SEQUENCE [LARGE SCALE GENOMIC DNA]</scope>
    <source>
        <strain evidence="9 10">DSM 19519</strain>
    </source>
</reference>
<dbReference type="GeneID" id="98309780"/>
<dbReference type="GO" id="GO:0009003">
    <property type="term" value="F:signal peptidase activity"/>
    <property type="evidence" value="ECO:0007669"/>
    <property type="project" value="UniProtKB-EC"/>
</dbReference>
<dbReference type="Gene3D" id="2.10.109.10">
    <property type="entry name" value="Umud Fragment, subunit A"/>
    <property type="match status" value="1"/>
</dbReference>
<comment type="subcellular location">
    <subcellularLocation>
        <location evidence="2">Cell membrane</location>
        <topology evidence="2">Single-pass type II membrane protein</topology>
    </subcellularLocation>
    <subcellularLocation>
        <location evidence="7">Membrane</location>
        <topology evidence="7">Single-pass type II membrane protein</topology>
    </subcellularLocation>
</comment>
<dbReference type="GO" id="GO:0005886">
    <property type="term" value="C:plasma membrane"/>
    <property type="evidence" value="ECO:0007669"/>
    <property type="project" value="UniProtKB-SubCell"/>
</dbReference>
<keyword evidence="5 7" id="KW-0378">Hydrolase</keyword>
<evidence type="ECO:0000256" key="3">
    <source>
        <dbReference type="ARBA" id="ARBA00009370"/>
    </source>
</evidence>
<feature type="domain" description="Peptidase S26" evidence="8">
    <location>
        <begin position="8"/>
        <end position="185"/>
    </location>
</feature>
<dbReference type="InterPro" id="IPR019533">
    <property type="entry name" value="Peptidase_S26"/>
</dbReference>
<feature type="transmembrane region" description="Helical" evidence="7">
    <location>
        <begin position="12"/>
        <end position="32"/>
    </location>
</feature>
<dbReference type="InterPro" id="IPR019758">
    <property type="entry name" value="Pept_S26A_signal_pept_1_CS"/>
</dbReference>
<dbReference type="InterPro" id="IPR000223">
    <property type="entry name" value="Pept_S26A_signal_pept_1"/>
</dbReference>
<evidence type="ECO:0000256" key="4">
    <source>
        <dbReference type="ARBA" id="ARBA00013208"/>
    </source>
</evidence>
<organism evidence="9 10">
    <name type="scientific">Liquorilactobacillus hordei DSM 19519</name>
    <dbReference type="NCBI Taxonomy" id="1423759"/>
    <lineage>
        <taxon>Bacteria</taxon>
        <taxon>Bacillati</taxon>
        <taxon>Bacillota</taxon>
        <taxon>Bacilli</taxon>
        <taxon>Lactobacillales</taxon>
        <taxon>Lactobacillaceae</taxon>
        <taxon>Liquorilactobacillus</taxon>
    </lineage>
</organism>
<dbReference type="SUPFAM" id="SSF51306">
    <property type="entry name" value="LexA/Signal peptidase"/>
    <property type="match status" value="1"/>
</dbReference>
<dbReference type="STRING" id="1423759.FC92_GL001262"/>